<dbReference type="PANTHER" id="PTHR21666">
    <property type="entry name" value="PEPTIDASE-RELATED"/>
    <property type="match status" value="1"/>
</dbReference>
<dbReference type="Pfam" id="PF01551">
    <property type="entry name" value="Peptidase_M23"/>
    <property type="match status" value="1"/>
</dbReference>
<sequence>MSRTRRPLPPLRAALLALALALGGGYAAGLAASPSEREARQRLDAIGADIQSLSQRLRATRSAQDDASRALREVETDLADTHRRLDDLQAERRQLGDAIEALEADRDALEQERDEQAAALRTQLNALYRLGLSPQLKLLLNQDDPARLDRLQTYLNHLARARNERLDEIARLDRELADNRRERLAQRERLDALAESLTERSAELAERLAERERLLAELQDRYTSEQARLADLGRDRERAEQTLQQVQEELARLERPPPSTAIERTRGDLPWPVQGAVASGFRRSDGVHRNGILIEAREGTPVAAVHAGRVVFADWMRGFGNLLILDHGDQVMTLHAHLQRFEVEVGQAVARGDTLGRVGASGGHSAPALYFEVRRGGDPIDPQTWIARR</sequence>
<dbReference type="Proteomes" id="UP000814385">
    <property type="component" value="Unassembled WGS sequence"/>
</dbReference>
<dbReference type="Gene3D" id="6.10.250.3150">
    <property type="match status" value="1"/>
</dbReference>
<gene>
    <name evidence="3" type="ORF">HOP52_02905</name>
</gene>
<keyword evidence="1" id="KW-0175">Coiled coil</keyword>
<dbReference type="InterPro" id="IPR016047">
    <property type="entry name" value="M23ase_b-sheet_dom"/>
</dbReference>
<feature type="coiled-coil region" evidence="1">
    <location>
        <begin position="162"/>
        <end position="256"/>
    </location>
</feature>
<dbReference type="InterPro" id="IPR050570">
    <property type="entry name" value="Cell_wall_metabolism_enzyme"/>
</dbReference>
<dbReference type="CDD" id="cd12797">
    <property type="entry name" value="M23_peptidase"/>
    <property type="match status" value="1"/>
</dbReference>
<dbReference type="InterPro" id="IPR011055">
    <property type="entry name" value="Dup_hybrid_motif"/>
</dbReference>
<dbReference type="RefSeq" id="WP_238975762.1">
    <property type="nucleotide sequence ID" value="NZ_JABFUC010000002.1"/>
</dbReference>
<comment type="caution">
    <text evidence="3">The sequence shown here is derived from an EMBL/GenBank/DDBJ whole genome shotgun (WGS) entry which is preliminary data.</text>
</comment>
<dbReference type="PANTHER" id="PTHR21666:SF270">
    <property type="entry name" value="MUREIN HYDROLASE ACTIVATOR ENVC"/>
    <property type="match status" value="1"/>
</dbReference>
<name>A0ABS9P4P7_9GAMM</name>
<evidence type="ECO:0000313" key="4">
    <source>
        <dbReference type="Proteomes" id="UP000814385"/>
    </source>
</evidence>
<reference evidence="3 4" key="1">
    <citation type="submission" date="2020-05" db="EMBL/GenBank/DDBJ databases">
        <title>Comparative genomic analysis of denitrifying bacteria from Halomonas genus.</title>
        <authorList>
            <person name="Wang L."/>
            <person name="Shao Z."/>
        </authorList>
    </citation>
    <scope>NUCLEOTIDE SEQUENCE [LARGE SCALE GENOMIC DNA]</scope>
    <source>
        <strain evidence="3 4">A4</strain>
    </source>
</reference>
<protein>
    <submittedName>
        <fullName evidence="3">Peptidoglycan DD-metalloendopeptidase family protein</fullName>
    </submittedName>
</protein>
<accession>A0ABS9P4P7</accession>
<organism evidence="3 4">
    <name type="scientific">Billgrantia campisalis</name>
    <dbReference type="NCBI Taxonomy" id="74661"/>
    <lineage>
        <taxon>Bacteria</taxon>
        <taxon>Pseudomonadati</taxon>
        <taxon>Pseudomonadota</taxon>
        <taxon>Gammaproteobacteria</taxon>
        <taxon>Oceanospirillales</taxon>
        <taxon>Halomonadaceae</taxon>
        <taxon>Billgrantia</taxon>
    </lineage>
</organism>
<dbReference type="SUPFAM" id="SSF51261">
    <property type="entry name" value="Duplicated hybrid motif"/>
    <property type="match status" value="1"/>
</dbReference>
<feature type="domain" description="M23ase beta-sheet core" evidence="2">
    <location>
        <begin position="289"/>
        <end position="382"/>
    </location>
</feature>
<proteinExistence type="predicted"/>
<dbReference type="EMBL" id="JABFUC010000002">
    <property type="protein sequence ID" value="MCG6656724.1"/>
    <property type="molecule type" value="Genomic_DNA"/>
</dbReference>
<feature type="coiled-coil region" evidence="1">
    <location>
        <begin position="71"/>
        <end position="119"/>
    </location>
</feature>
<keyword evidence="4" id="KW-1185">Reference proteome</keyword>
<dbReference type="Gene3D" id="2.70.70.10">
    <property type="entry name" value="Glucose Permease (Domain IIA)"/>
    <property type="match status" value="1"/>
</dbReference>
<evidence type="ECO:0000256" key="1">
    <source>
        <dbReference type="SAM" id="Coils"/>
    </source>
</evidence>
<evidence type="ECO:0000313" key="3">
    <source>
        <dbReference type="EMBL" id="MCG6656724.1"/>
    </source>
</evidence>
<evidence type="ECO:0000259" key="2">
    <source>
        <dbReference type="Pfam" id="PF01551"/>
    </source>
</evidence>